<dbReference type="GO" id="GO:0005737">
    <property type="term" value="C:cytoplasm"/>
    <property type="evidence" value="ECO:0007669"/>
    <property type="project" value="TreeGrafter"/>
</dbReference>
<dbReference type="InterPro" id="IPR027417">
    <property type="entry name" value="P-loop_NTPase"/>
</dbReference>
<feature type="domain" description="Guanylate cyclase" evidence="3">
    <location>
        <begin position="56"/>
        <end position="190"/>
    </location>
</feature>
<dbReference type="AlphaFoldDB" id="A0A348MLF4"/>
<sequence>MGFTTCFVYNLNYNERMKITEKEKIFYSVSTFLPRKIIDFRLLNEKGKHPEIFPAVLLFADISGFTAMSEKFARLGKQGSEEVNKIINSFFDPLIKIVYKWQGDIYRFGGDAFLSFFPEKITTFNASERAINAAVEISKFVKAHRTTKTKLGSSKIKIHIGLTKGTIYFQDLKNNFFLGGRIVNNLMEMIDIAGPGEIVVSPEVKKDLSDVIFKPKNGVWKYVGFGKKLAEPKLETLKLSTKIINNKSGELVNYIPDWLFKRIELKPYFDHKDGEHRKIAIVFLHWAGIPYDTNPKRASEILDSFYKVMKQLTEKYDGWINTLDSYKDSERVLAVFGFPHAYEDDEKRAVMFTYEILNNPKLKLLKLRAGINFGSVFAAPVGSELRREYTILGDAVNLSARLAAKAEDRTIVVSEPIFNKTYGIFEYEFLGEKEYKGKKKKITTYKLTKKKKMEKKALGRWLSESEKIVGRDKEIVRLQELVKLCANGKGQVIGIMGEPGIGKSRLVQEFIKISKENGYQICVGNCLSYGSAFSYHPWTQILTDFFSILPGDSLKVRASKIKEKCTIVDKKLLEWLPVIGEVMGVSFPENNLTKYLDAKIRKQRVFDIIFDFIKFITQTKPVNIVIEDLHWADTASMELVNYIGRNIEDKSILLTLVYRPLKRKEEFLEKDWTTELKLKELSKEDSLELVKNLLNIKDIPDDLKRVIITKSQGNPFYIEELIKSLIEQSYIVEEKKTWRFKGDINRLELPDSVEAVILSRIDRLDLKERDVLQVVSVLGREFDEFLINGIYPQPQYLKRALGNLERFDLIKQEKSEGQQRYFFKHILTQEVAYGTLSFARRQELHRQTGSFIETQLKERKEEFLGLLSYHFYQGEDYEKSLLYSVEAGEKAKKVYANEEAIEFFTRAIDSYKKLERKL</sequence>
<evidence type="ECO:0000313" key="4">
    <source>
        <dbReference type="EMBL" id="HAF07880.1"/>
    </source>
</evidence>
<dbReference type="SUPFAM" id="SSF52540">
    <property type="entry name" value="P-loop containing nucleoside triphosphate hydrolases"/>
    <property type="match status" value="1"/>
</dbReference>
<proteinExistence type="predicted"/>
<keyword evidence="1" id="KW-0547">Nucleotide-binding</keyword>
<comment type="caution">
    <text evidence="4">The sequence shown here is derived from an EMBL/GenBank/DDBJ whole genome shotgun (WGS) entry which is preliminary data.</text>
</comment>
<dbReference type="InterPro" id="IPR001054">
    <property type="entry name" value="A/G_cyclase"/>
</dbReference>
<feature type="domain" description="Guanylate cyclase" evidence="3">
    <location>
        <begin position="293"/>
        <end position="403"/>
    </location>
</feature>
<dbReference type="PANTHER" id="PTHR16305:SF28">
    <property type="entry name" value="GUANYLATE CYCLASE DOMAIN-CONTAINING PROTEIN"/>
    <property type="match status" value="1"/>
</dbReference>
<accession>A0A348MLF4</accession>
<dbReference type="GO" id="GO:0004016">
    <property type="term" value="F:adenylate cyclase activity"/>
    <property type="evidence" value="ECO:0007669"/>
    <property type="project" value="TreeGrafter"/>
</dbReference>
<dbReference type="InterPro" id="IPR029787">
    <property type="entry name" value="Nucleotide_cyclase"/>
</dbReference>
<evidence type="ECO:0000313" key="5">
    <source>
        <dbReference type="Proteomes" id="UP000262454"/>
    </source>
</evidence>
<dbReference type="InterPro" id="IPR041664">
    <property type="entry name" value="AAA_16"/>
</dbReference>
<dbReference type="GO" id="GO:0035556">
    <property type="term" value="P:intracellular signal transduction"/>
    <property type="evidence" value="ECO:0007669"/>
    <property type="project" value="InterPro"/>
</dbReference>
<protein>
    <recommendedName>
        <fullName evidence="3">Guanylate cyclase domain-containing protein</fullName>
    </recommendedName>
</protein>
<organism evidence="4 5">
    <name type="scientific">candidate division WOR-3 bacterium</name>
    <dbReference type="NCBI Taxonomy" id="2052148"/>
    <lineage>
        <taxon>Bacteria</taxon>
        <taxon>Bacteria division WOR-3</taxon>
    </lineage>
</organism>
<dbReference type="GO" id="GO:0005524">
    <property type="term" value="F:ATP binding"/>
    <property type="evidence" value="ECO:0007669"/>
    <property type="project" value="UniProtKB-KW"/>
</dbReference>
<gene>
    <name evidence="4" type="ORF">DCG82_05710</name>
</gene>
<evidence type="ECO:0000259" key="3">
    <source>
        <dbReference type="PROSITE" id="PS50125"/>
    </source>
</evidence>
<dbReference type="CDD" id="cd07302">
    <property type="entry name" value="CHD"/>
    <property type="match status" value="2"/>
</dbReference>
<evidence type="ECO:0000256" key="2">
    <source>
        <dbReference type="ARBA" id="ARBA00022840"/>
    </source>
</evidence>
<keyword evidence="2" id="KW-0067">ATP-binding</keyword>
<name>A0A348MLF4_UNCW3</name>
<dbReference type="Pfam" id="PF13191">
    <property type="entry name" value="AAA_16"/>
    <property type="match status" value="1"/>
</dbReference>
<reference evidence="4 5" key="1">
    <citation type="journal article" date="2018" name="Nat. Biotechnol.">
        <title>A standardized bacterial taxonomy based on genome phylogeny substantially revises the tree of life.</title>
        <authorList>
            <person name="Parks D.H."/>
            <person name="Chuvochina M."/>
            <person name="Waite D.W."/>
            <person name="Rinke C."/>
            <person name="Skarshewski A."/>
            <person name="Chaumeil P.A."/>
            <person name="Hugenholtz P."/>
        </authorList>
    </citation>
    <scope>NUCLEOTIDE SEQUENCE [LARGE SCALE GENOMIC DNA]</scope>
    <source>
        <strain evidence="4">UBA7921</strain>
    </source>
</reference>
<dbReference type="Gene3D" id="3.40.50.300">
    <property type="entry name" value="P-loop containing nucleotide triphosphate hydrolases"/>
    <property type="match status" value="1"/>
</dbReference>
<dbReference type="Gene3D" id="3.30.70.1230">
    <property type="entry name" value="Nucleotide cyclase"/>
    <property type="match status" value="2"/>
</dbReference>
<dbReference type="PANTHER" id="PTHR16305">
    <property type="entry name" value="TESTICULAR SOLUBLE ADENYLYL CYCLASE"/>
    <property type="match status" value="1"/>
</dbReference>
<dbReference type="Pfam" id="PF00211">
    <property type="entry name" value="Guanylate_cyc"/>
    <property type="match status" value="2"/>
</dbReference>
<dbReference type="GO" id="GO:0009190">
    <property type="term" value="P:cyclic nucleotide biosynthetic process"/>
    <property type="evidence" value="ECO:0007669"/>
    <property type="project" value="InterPro"/>
</dbReference>
<dbReference type="Proteomes" id="UP000262454">
    <property type="component" value="Unassembled WGS sequence"/>
</dbReference>
<dbReference type="SUPFAM" id="SSF55073">
    <property type="entry name" value="Nucleotide cyclase"/>
    <property type="match status" value="2"/>
</dbReference>
<evidence type="ECO:0000256" key="1">
    <source>
        <dbReference type="ARBA" id="ARBA00022741"/>
    </source>
</evidence>
<dbReference type="EMBL" id="DMCX01000035">
    <property type="protein sequence ID" value="HAF07880.1"/>
    <property type="molecule type" value="Genomic_DNA"/>
</dbReference>
<dbReference type="PROSITE" id="PS50125">
    <property type="entry name" value="GUANYLATE_CYCLASE_2"/>
    <property type="match status" value="2"/>
</dbReference>